<dbReference type="InterPro" id="IPR014864">
    <property type="entry name" value="TF_NikR_Ni-bd_C"/>
</dbReference>
<name>A0A1Q2HQE0_9BACT</name>
<keyword evidence="5 7" id="KW-0238">DNA-binding</keyword>
<comment type="cofactor">
    <cofactor evidence="7">
        <name>Ni(2+)</name>
        <dbReference type="ChEBI" id="CHEBI:49786"/>
    </cofactor>
    <text evidence="7">Binds 1 nickel ion per subunit.</text>
</comment>
<dbReference type="Pfam" id="PF08753">
    <property type="entry name" value="NikR_C"/>
    <property type="match status" value="1"/>
</dbReference>
<accession>A0A1Q2HQE0</accession>
<dbReference type="Pfam" id="PF01402">
    <property type="entry name" value="RHH_1"/>
    <property type="match status" value="1"/>
</dbReference>
<dbReference type="InterPro" id="IPR010985">
    <property type="entry name" value="Ribbon_hlx_hlx"/>
</dbReference>
<evidence type="ECO:0000256" key="2">
    <source>
        <dbReference type="ARBA" id="ARBA00022596"/>
    </source>
</evidence>
<dbReference type="InterPro" id="IPR002145">
    <property type="entry name" value="CopG"/>
</dbReference>
<dbReference type="InterPro" id="IPR045865">
    <property type="entry name" value="ACT-like_dom_sf"/>
</dbReference>
<keyword evidence="2 7" id="KW-0533">Nickel</keyword>
<dbReference type="NCBIfam" id="NF002815">
    <property type="entry name" value="PRK02967.1"/>
    <property type="match status" value="1"/>
</dbReference>
<feature type="binding site" evidence="7">
    <location>
        <position position="89"/>
    </location>
    <ligand>
        <name>Ni(2+)</name>
        <dbReference type="ChEBI" id="CHEBI:49786"/>
    </ligand>
</feature>
<dbReference type="SUPFAM" id="SSF55021">
    <property type="entry name" value="ACT-like"/>
    <property type="match status" value="1"/>
</dbReference>
<dbReference type="GO" id="GO:0003677">
    <property type="term" value="F:DNA binding"/>
    <property type="evidence" value="ECO:0007669"/>
    <property type="project" value="UniProtKB-KW"/>
</dbReference>
<evidence type="ECO:0000256" key="5">
    <source>
        <dbReference type="ARBA" id="ARBA00023125"/>
    </source>
</evidence>
<evidence type="ECO:0000256" key="7">
    <source>
        <dbReference type="HAMAP-Rule" id="MF_00476"/>
    </source>
</evidence>
<dbReference type="EMBL" id="CP019633">
    <property type="protein sequence ID" value="AQQ09658.1"/>
    <property type="molecule type" value="Genomic_DNA"/>
</dbReference>
<sequence length="137" mass="15457">MNIERIGVSIEDPLLERFDKFIKKSGVKNRSEAVRDLIRQKLAEEKLSRGDEDAVGCITLIYDHHKSSLAQKLTDLQHQHIMEVIASTHVHLSHLSCMEVIITKGKAENIKLLSEQLAALKGVKLSKFVMMPEEDAV</sequence>
<dbReference type="RefSeq" id="WP_077540234.1">
    <property type="nucleotide sequence ID" value="NZ_CP019633.1"/>
</dbReference>
<feature type="domain" description="Ribbon-helix-helix protein CopG" evidence="8">
    <location>
        <begin position="4"/>
        <end position="45"/>
    </location>
</feature>
<protein>
    <recommendedName>
        <fullName evidence="7">Putative nickel-responsive regulator</fullName>
    </recommendedName>
</protein>
<evidence type="ECO:0000259" key="8">
    <source>
        <dbReference type="Pfam" id="PF01402"/>
    </source>
</evidence>
<dbReference type="PANTHER" id="PTHR34719">
    <property type="entry name" value="NICKEL-RESPONSIVE REGULATOR"/>
    <property type="match status" value="1"/>
</dbReference>
<evidence type="ECO:0000256" key="6">
    <source>
        <dbReference type="ARBA" id="ARBA00023163"/>
    </source>
</evidence>
<feature type="domain" description="Transcription factor NikR nickel binding C-terminal" evidence="9">
    <location>
        <begin position="55"/>
        <end position="130"/>
    </location>
</feature>
<organism evidence="10 11">
    <name type="scientific">Sedimentisphaera cyanobacteriorum</name>
    <dbReference type="NCBI Taxonomy" id="1940790"/>
    <lineage>
        <taxon>Bacteria</taxon>
        <taxon>Pseudomonadati</taxon>
        <taxon>Planctomycetota</taxon>
        <taxon>Phycisphaerae</taxon>
        <taxon>Sedimentisphaerales</taxon>
        <taxon>Sedimentisphaeraceae</taxon>
        <taxon>Sedimentisphaera</taxon>
    </lineage>
</organism>
<dbReference type="Gene3D" id="3.30.70.1150">
    <property type="entry name" value="ACT-like. Chain A, domain 2"/>
    <property type="match status" value="1"/>
</dbReference>
<evidence type="ECO:0000256" key="3">
    <source>
        <dbReference type="ARBA" id="ARBA00022723"/>
    </source>
</evidence>
<dbReference type="SUPFAM" id="SSF47598">
    <property type="entry name" value="Ribbon-helix-helix"/>
    <property type="match status" value="1"/>
</dbReference>
<feature type="binding site" evidence="7">
    <location>
        <position position="91"/>
    </location>
    <ligand>
        <name>Ni(2+)</name>
        <dbReference type="ChEBI" id="CHEBI:49786"/>
    </ligand>
</feature>
<dbReference type="AlphaFoldDB" id="A0A1Q2HQE0"/>
<dbReference type="HAMAP" id="MF_00476">
    <property type="entry name" value="NikR"/>
    <property type="match status" value="1"/>
</dbReference>
<reference evidence="11" key="1">
    <citation type="submission" date="2017-02" db="EMBL/GenBank/DDBJ databases">
        <title>Comparative genomics and description of representatives of a novel lineage of planctomycetes thriving in anoxic sediments.</title>
        <authorList>
            <person name="Spring S."/>
            <person name="Bunk B."/>
            <person name="Sproer C."/>
            <person name="Klenk H.-P."/>
        </authorList>
    </citation>
    <scope>NUCLEOTIDE SEQUENCE [LARGE SCALE GENOMIC DNA]</scope>
    <source>
        <strain evidence="11">L21-RPul-D3</strain>
    </source>
</reference>
<comment type="similarity">
    <text evidence="1 7">Belongs to the transcriptional regulatory CopG/NikR family.</text>
</comment>
<dbReference type="Gene3D" id="1.10.1220.10">
    <property type="entry name" value="Met repressor-like"/>
    <property type="match status" value="1"/>
</dbReference>
<evidence type="ECO:0000256" key="4">
    <source>
        <dbReference type="ARBA" id="ARBA00023015"/>
    </source>
</evidence>
<keyword evidence="4 7" id="KW-0805">Transcription regulation</keyword>
<dbReference type="InterPro" id="IPR050192">
    <property type="entry name" value="CopG/NikR_regulator"/>
</dbReference>
<evidence type="ECO:0000313" key="11">
    <source>
        <dbReference type="Proteomes" id="UP000188273"/>
    </source>
</evidence>
<dbReference type="NCBIfam" id="NF003381">
    <property type="entry name" value="PRK04460.1"/>
    <property type="match status" value="1"/>
</dbReference>
<dbReference type="PANTHER" id="PTHR34719:SF2">
    <property type="entry name" value="NICKEL-RESPONSIVE REGULATOR"/>
    <property type="match status" value="1"/>
</dbReference>
<dbReference type="InterPro" id="IPR022988">
    <property type="entry name" value="Ni_resp_reg_NikR"/>
</dbReference>
<dbReference type="OrthoDB" id="9806294at2"/>
<dbReference type="InterPro" id="IPR027271">
    <property type="entry name" value="Acetolactate_synth/TF_NikR_C"/>
</dbReference>
<comment type="function">
    <text evidence="7">Transcriptional regulator.</text>
</comment>
<feature type="binding site" evidence="7">
    <location>
        <position position="78"/>
    </location>
    <ligand>
        <name>Ni(2+)</name>
        <dbReference type="ChEBI" id="CHEBI:49786"/>
    </ligand>
</feature>
<dbReference type="KEGG" id="pbu:L21SP3_01468"/>
<dbReference type="NCBIfam" id="NF002169">
    <property type="entry name" value="PRK01002.1"/>
    <property type="match status" value="1"/>
</dbReference>
<dbReference type="GO" id="GO:0010045">
    <property type="term" value="P:response to nickel cation"/>
    <property type="evidence" value="ECO:0007669"/>
    <property type="project" value="InterPro"/>
</dbReference>
<dbReference type="GO" id="GO:0003700">
    <property type="term" value="F:DNA-binding transcription factor activity"/>
    <property type="evidence" value="ECO:0007669"/>
    <property type="project" value="UniProtKB-UniRule"/>
</dbReference>
<dbReference type="CDD" id="cd22231">
    <property type="entry name" value="RHH_NikR_HicB-like"/>
    <property type="match status" value="1"/>
</dbReference>
<dbReference type="GO" id="GO:0016151">
    <property type="term" value="F:nickel cation binding"/>
    <property type="evidence" value="ECO:0007669"/>
    <property type="project" value="UniProtKB-UniRule"/>
</dbReference>
<dbReference type="Proteomes" id="UP000188273">
    <property type="component" value="Chromosome"/>
</dbReference>
<evidence type="ECO:0000256" key="1">
    <source>
        <dbReference type="ARBA" id="ARBA00008478"/>
    </source>
</evidence>
<evidence type="ECO:0000313" key="10">
    <source>
        <dbReference type="EMBL" id="AQQ09658.1"/>
    </source>
</evidence>
<keyword evidence="3 7" id="KW-0479">Metal-binding</keyword>
<dbReference type="InterPro" id="IPR013321">
    <property type="entry name" value="Arc_rbn_hlx_hlx"/>
</dbReference>
<keyword evidence="11" id="KW-1185">Reference proteome</keyword>
<dbReference type="NCBIfam" id="NF001884">
    <property type="entry name" value="PRK00630.1"/>
    <property type="match status" value="1"/>
</dbReference>
<gene>
    <name evidence="10" type="ORF">L21SP3_01468</name>
</gene>
<feature type="binding site" evidence="7">
    <location>
        <position position="97"/>
    </location>
    <ligand>
        <name>Ni(2+)</name>
        <dbReference type="ChEBI" id="CHEBI:49786"/>
    </ligand>
</feature>
<evidence type="ECO:0000259" key="9">
    <source>
        <dbReference type="Pfam" id="PF08753"/>
    </source>
</evidence>
<dbReference type="STRING" id="1940790.L21SP3_01468"/>
<keyword evidence="6 7" id="KW-0804">Transcription</keyword>
<proteinExistence type="inferred from homology"/>